<sequence>MEIREEQVRQRARDIKWNAQAVELREKKLRDREAVSTAREEGIRAREANVRDEEILIEYKEEALVERQMDLMGREKLLSEREAQLEKRDATHNGNGDGKKYEDGFTGSCCSGESLGEYMANKSTVEEDDFVVLGEDGLDFEDDFCEEE</sequence>
<proteinExistence type="predicted"/>
<dbReference type="Proteomes" id="UP000800235">
    <property type="component" value="Unassembled WGS sequence"/>
</dbReference>
<accession>A0A9P4P148</accession>
<organism evidence="2 3">
    <name type="scientific">Tothia fuscella</name>
    <dbReference type="NCBI Taxonomy" id="1048955"/>
    <lineage>
        <taxon>Eukaryota</taxon>
        <taxon>Fungi</taxon>
        <taxon>Dikarya</taxon>
        <taxon>Ascomycota</taxon>
        <taxon>Pezizomycotina</taxon>
        <taxon>Dothideomycetes</taxon>
        <taxon>Pleosporomycetidae</taxon>
        <taxon>Venturiales</taxon>
        <taxon>Cylindrosympodiaceae</taxon>
        <taxon>Tothia</taxon>
    </lineage>
</organism>
<gene>
    <name evidence="2" type="ORF">EJ08DRAFT_645941</name>
</gene>
<dbReference type="AlphaFoldDB" id="A0A9P4P148"/>
<feature type="region of interest" description="Disordered" evidence="1">
    <location>
        <begin position="83"/>
        <end position="105"/>
    </location>
</feature>
<evidence type="ECO:0000256" key="1">
    <source>
        <dbReference type="SAM" id="MobiDB-lite"/>
    </source>
</evidence>
<name>A0A9P4P148_9PEZI</name>
<reference evidence="2" key="1">
    <citation type="journal article" date="2020" name="Stud. Mycol.">
        <title>101 Dothideomycetes genomes: a test case for predicting lifestyles and emergence of pathogens.</title>
        <authorList>
            <person name="Haridas S."/>
            <person name="Albert R."/>
            <person name="Binder M."/>
            <person name="Bloem J."/>
            <person name="Labutti K."/>
            <person name="Salamov A."/>
            <person name="Andreopoulos B."/>
            <person name="Baker S."/>
            <person name="Barry K."/>
            <person name="Bills G."/>
            <person name="Bluhm B."/>
            <person name="Cannon C."/>
            <person name="Castanera R."/>
            <person name="Culley D."/>
            <person name="Daum C."/>
            <person name="Ezra D."/>
            <person name="Gonzalez J."/>
            <person name="Henrissat B."/>
            <person name="Kuo A."/>
            <person name="Liang C."/>
            <person name="Lipzen A."/>
            <person name="Lutzoni F."/>
            <person name="Magnuson J."/>
            <person name="Mondo S."/>
            <person name="Nolan M."/>
            <person name="Ohm R."/>
            <person name="Pangilinan J."/>
            <person name="Park H.-J."/>
            <person name="Ramirez L."/>
            <person name="Alfaro M."/>
            <person name="Sun H."/>
            <person name="Tritt A."/>
            <person name="Yoshinaga Y."/>
            <person name="Zwiers L.-H."/>
            <person name="Turgeon B."/>
            <person name="Goodwin S."/>
            <person name="Spatafora J."/>
            <person name="Crous P."/>
            <person name="Grigoriev I."/>
        </authorList>
    </citation>
    <scope>NUCLEOTIDE SEQUENCE</scope>
    <source>
        <strain evidence="2">CBS 130266</strain>
    </source>
</reference>
<keyword evidence="3" id="KW-1185">Reference proteome</keyword>
<feature type="compositionally biased region" description="Basic and acidic residues" evidence="1">
    <location>
        <begin position="83"/>
        <end position="103"/>
    </location>
</feature>
<dbReference type="EMBL" id="MU007014">
    <property type="protein sequence ID" value="KAF2435013.1"/>
    <property type="molecule type" value="Genomic_DNA"/>
</dbReference>
<evidence type="ECO:0000313" key="2">
    <source>
        <dbReference type="EMBL" id="KAF2435013.1"/>
    </source>
</evidence>
<evidence type="ECO:0000313" key="3">
    <source>
        <dbReference type="Proteomes" id="UP000800235"/>
    </source>
</evidence>
<comment type="caution">
    <text evidence="2">The sequence shown here is derived from an EMBL/GenBank/DDBJ whole genome shotgun (WGS) entry which is preliminary data.</text>
</comment>
<protein>
    <submittedName>
        <fullName evidence="2">Uncharacterized protein</fullName>
    </submittedName>
</protein>